<sequence>MPLFDSLGTDIAIGFYYGIFILLGSIIRFLNGFAKTKDQYGKCTPM</sequence>
<keyword evidence="1" id="KW-0812">Transmembrane</keyword>
<dbReference type="AlphaFoldDB" id="A0A5E8HHV7"/>
<organism evidence="2 3">
    <name type="scientific">Leptospira yanagawae serovar Saopaulo str. Sao Paulo = ATCC 700523</name>
    <dbReference type="NCBI Taxonomy" id="1249483"/>
    <lineage>
        <taxon>Bacteria</taxon>
        <taxon>Pseudomonadati</taxon>
        <taxon>Spirochaetota</taxon>
        <taxon>Spirochaetia</taxon>
        <taxon>Leptospirales</taxon>
        <taxon>Leptospiraceae</taxon>
        <taxon>Leptospira</taxon>
    </lineage>
</organism>
<dbReference type="Proteomes" id="UP000013996">
    <property type="component" value="Unassembled WGS sequence"/>
</dbReference>
<dbReference type="EMBL" id="AOGX02000008">
    <property type="protein sequence ID" value="EOQ90522.1"/>
    <property type="molecule type" value="Genomic_DNA"/>
</dbReference>
<name>A0A5E8HHV7_9LEPT</name>
<proteinExistence type="predicted"/>
<gene>
    <name evidence="2" type="ORF">LEP1GSC202_3849</name>
</gene>
<evidence type="ECO:0000313" key="2">
    <source>
        <dbReference type="EMBL" id="EOQ90522.1"/>
    </source>
</evidence>
<protein>
    <submittedName>
        <fullName evidence="2">Uncharacterized protein</fullName>
    </submittedName>
</protein>
<keyword evidence="1" id="KW-0472">Membrane</keyword>
<evidence type="ECO:0000256" key="1">
    <source>
        <dbReference type="SAM" id="Phobius"/>
    </source>
</evidence>
<comment type="caution">
    <text evidence="2">The sequence shown here is derived from an EMBL/GenBank/DDBJ whole genome shotgun (WGS) entry which is preliminary data.</text>
</comment>
<keyword evidence="1" id="KW-1133">Transmembrane helix</keyword>
<evidence type="ECO:0000313" key="3">
    <source>
        <dbReference type="Proteomes" id="UP000013996"/>
    </source>
</evidence>
<reference evidence="2 3" key="1">
    <citation type="submission" date="2013-04" db="EMBL/GenBank/DDBJ databases">
        <authorList>
            <person name="Harkins D.M."/>
            <person name="Durkin A.S."/>
            <person name="Brinkac L.M."/>
            <person name="Haft D.H."/>
            <person name="Selengut J.D."/>
            <person name="Sanka R."/>
            <person name="DePew J."/>
            <person name="Purushe J."/>
            <person name="Hartskeerl R.A."/>
            <person name="Ahmed A."/>
            <person name="van der Linden H."/>
            <person name="Goris M.G.A."/>
            <person name="Vinetz J.M."/>
            <person name="Sutton G.G."/>
            <person name="Nierman W.C."/>
            <person name="Fouts D.E."/>
        </authorList>
    </citation>
    <scope>NUCLEOTIDE SEQUENCE [LARGE SCALE GENOMIC DNA]</scope>
    <source>
        <strain evidence="2 3">Sao Paulo</strain>
    </source>
</reference>
<accession>A0A5E8HHV7</accession>
<dbReference type="STRING" id="1249483.LEP1GSC202_3849"/>
<feature type="transmembrane region" description="Helical" evidence="1">
    <location>
        <begin position="12"/>
        <end position="30"/>
    </location>
</feature>